<dbReference type="InterPro" id="IPR036259">
    <property type="entry name" value="MFS_trans_sf"/>
</dbReference>
<dbReference type="PROSITE" id="PS50850">
    <property type="entry name" value="MFS"/>
    <property type="match status" value="1"/>
</dbReference>
<protein>
    <recommendedName>
        <fullName evidence="5">Major facilitator superfamily (MFS) profile domain-containing protein</fullName>
    </recommendedName>
</protein>
<feature type="transmembrane region" description="Helical" evidence="4">
    <location>
        <begin position="331"/>
        <end position="349"/>
    </location>
</feature>
<evidence type="ECO:0000313" key="7">
    <source>
        <dbReference type="Proteomes" id="UP000006352"/>
    </source>
</evidence>
<feature type="transmembrane region" description="Helical" evidence="4">
    <location>
        <begin position="193"/>
        <end position="211"/>
    </location>
</feature>
<dbReference type="InterPro" id="IPR020846">
    <property type="entry name" value="MFS_dom"/>
</dbReference>
<feature type="compositionally biased region" description="Basic and acidic residues" evidence="3">
    <location>
        <begin position="1"/>
        <end position="11"/>
    </location>
</feature>
<dbReference type="EMBL" id="HE797162">
    <property type="protein sequence ID" value="CCM04654.1"/>
    <property type="molecule type" value="Genomic_DNA"/>
</dbReference>
<evidence type="ECO:0000256" key="3">
    <source>
        <dbReference type="SAM" id="MobiDB-lite"/>
    </source>
</evidence>
<dbReference type="PANTHER" id="PTHR11360">
    <property type="entry name" value="MONOCARBOXYLATE TRANSPORTER"/>
    <property type="match status" value="1"/>
</dbReference>
<dbReference type="PANTHER" id="PTHR11360:SF284">
    <property type="entry name" value="EG:103B4.3 PROTEIN-RELATED"/>
    <property type="match status" value="1"/>
</dbReference>
<dbReference type="HOGENOM" id="CLU_001265_1_1_1"/>
<dbReference type="Proteomes" id="UP000006352">
    <property type="component" value="Unassembled WGS sequence"/>
</dbReference>
<dbReference type="Gene3D" id="1.20.1250.20">
    <property type="entry name" value="MFS general substrate transporter like domains"/>
    <property type="match status" value="1"/>
</dbReference>
<dbReference type="GO" id="GO:0022857">
    <property type="term" value="F:transmembrane transporter activity"/>
    <property type="evidence" value="ECO:0007669"/>
    <property type="project" value="InterPro"/>
</dbReference>
<feature type="transmembrane region" description="Helical" evidence="4">
    <location>
        <begin position="419"/>
        <end position="440"/>
    </location>
</feature>
<organism evidence="6 7">
    <name type="scientific">Fibroporia radiculosa</name>
    <dbReference type="NCBI Taxonomy" id="599839"/>
    <lineage>
        <taxon>Eukaryota</taxon>
        <taxon>Fungi</taxon>
        <taxon>Dikarya</taxon>
        <taxon>Basidiomycota</taxon>
        <taxon>Agaricomycotina</taxon>
        <taxon>Agaricomycetes</taxon>
        <taxon>Polyporales</taxon>
        <taxon>Fibroporiaceae</taxon>
        <taxon>Fibroporia</taxon>
    </lineage>
</organism>
<comment type="similarity">
    <text evidence="2">Belongs to the major facilitator superfamily. Monocarboxylate porter (TC 2.A.1.13) family.</text>
</comment>
<feature type="transmembrane region" description="Helical" evidence="4">
    <location>
        <begin position="300"/>
        <end position="319"/>
    </location>
</feature>
<evidence type="ECO:0000256" key="1">
    <source>
        <dbReference type="ARBA" id="ARBA00004141"/>
    </source>
</evidence>
<dbReference type="GeneID" id="24099565"/>
<dbReference type="Pfam" id="PF07690">
    <property type="entry name" value="MFS_1"/>
    <property type="match status" value="1"/>
</dbReference>
<feature type="transmembrane region" description="Helical" evidence="4">
    <location>
        <begin position="133"/>
        <end position="157"/>
    </location>
</feature>
<keyword evidence="4" id="KW-0812">Transmembrane</keyword>
<feature type="domain" description="Major facilitator superfamily (MFS) profile" evidence="5">
    <location>
        <begin position="258"/>
        <end position="453"/>
    </location>
</feature>
<feature type="transmembrane region" description="Helical" evidence="4">
    <location>
        <begin position="393"/>
        <end position="413"/>
    </location>
</feature>
<feature type="transmembrane region" description="Helical" evidence="4">
    <location>
        <begin position="41"/>
        <end position="59"/>
    </location>
</feature>
<evidence type="ECO:0000313" key="6">
    <source>
        <dbReference type="EMBL" id="CCM04654.1"/>
    </source>
</evidence>
<dbReference type="SUPFAM" id="SSF103473">
    <property type="entry name" value="MFS general substrate transporter"/>
    <property type="match status" value="1"/>
</dbReference>
<reference evidence="6 7" key="1">
    <citation type="journal article" date="2012" name="Appl. Environ. Microbiol.">
        <title>Short-read sequencing for genomic analysis of the brown rot fungus Fibroporia radiculosa.</title>
        <authorList>
            <person name="Tang J.D."/>
            <person name="Perkins A.D."/>
            <person name="Sonstegard T.S."/>
            <person name="Schroeder S.G."/>
            <person name="Burgess S.C."/>
            <person name="Diehl S.V."/>
        </authorList>
    </citation>
    <scope>NUCLEOTIDE SEQUENCE [LARGE SCALE GENOMIC DNA]</scope>
    <source>
        <strain evidence="6 7">TFFH 294</strain>
    </source>
</reference>
<name>J4H4A5_9APHY</name>
<proteinExistence type="inferred from homology"/>
<feature type="region of interest" description="Disordered" evidence="3">
    <location>
        <begin position="1"/>
        <end position="22"/>
    </location>
</feature>
<dbReference type="OrthoDB" id="6499973at2759"/>
<dbReference type="InterPro" id="IPR050327">
    <property type="entry name" value="Proton-linked_MCT"/>
</dbReference>
<sequence length="453" mass="48835">MSQVGDAKEIRSPSADAPSLLNEPIAPVPQAITIPDGGLRAWLSVLGGFCVLVSTFGYSNSFGVFQDYYVLKGASTASNVSWIGSLQLFLMFAMGLPAGRLFDAGYFHHTSVIGSFLYVFSIFMLSLADPRRYYQLVLSQGVGMGLGSGLLLVPTMSAQAHHWRKRRSLAMGIVMTGLQAFPYSNRALESDRIIGSGVGGLIYPIMLNRLIYSKVGFAWGVRATAFLTLGLLIIANCTITTRLPSAKNRPPGPKPDIKAILSDMPYVLVLVTAFLVLWGMFYPYFYLQLWVNLHGLSNNLAFYTIAILNASSLPGRVIPNMLADRLGPFNVLIPVSLITSALVFAMFGAGNVGAVIVFSILYGFFSGAAIAVFPPTAASLSKGVHEIGLRLGLMYFVSSFALLTGTPIVGALYDAGYRWFRPIVFSGVVIIAGAFVASIGRHLTIRRKGSKLV</sequence>
<evidence type="ECO:0000259" key="5">
    <source>
        <dbReference type="PROSITE" id="PS50850"/>
    </source>
</evidence>
<feature type="transmembrane region" description="Helical" evidence="4">
    <location>
        <begin position="260"/>
        <end position="280"/>
    </location>
</feature>
<accession>J4H4A5</accession>
<evidence type="ECO:0000256" key="4">
    <source>
        <dbReference type="SAM" id="Phobius"/>
    </source>
</evidence>
<dbReference type="AlphaFoldDB" id="J4H4A5"/>
<dbReference type="GO" id="GO:0016020">
    <property type="term" value="C:membrane"/>
    <property type="evidence" value="ECO:0007669"/>
    <property type="project" value="UniProtKB-SubCell"/>
</dbReference>
<keyword evidence="7" id="KW-1185">Reference proteome</keyword>
<comment type="subcellular location">
    <subcellularLocation>
        <location evidence="1">Membrane</location>
        <topology evidence="1">Multi-pass membrane protein</topology>
    </subcellularLocation>
</comment>
<keyword evidence="4" id="KW-0472">Membrane</keyword>
<dbReference type="RefSeq" id="XP_012183937.1">
    <property type="nucleotide sequence ID" value="XM_012328547.1"/>
</dbReference>
<gene>
    <name evidence="6" type="ORF">FIBRA_06838</name>
</gene>
<feature type="transmembrane region" description="Helical" evidence="4">
    <location>
        <begin position="106"/>
        <end position="127"/>
    </location>
</feature>
<feature type="transmembrane region" description="Helical" evidence="4">
    <location>
        <begin position="217"/>
        <end position="239"/>
    </location>
</feature>
<feature type="transmembrane region" description="Helical" evidence="4">
    <location>
        <begin position="79"/>
        <end position="99"/>
    </location>
</feature>
<dbReference type="STRING" id="599839.J4H4A5"/>
<evidence type="ECO:0000256" key="2">
    <source>
        <dbReference type="ARBA" id="ARBA00006727"/>
    </source>
</evidence>
<feature type="transmembrane region" description="Helical" evidence="4">
    <location>
        <begin position="355"/>
        <end position="373"/>
    </location>
</feature>
<dbReference type="InterPro" id="IPR011701">
    <property type="entry name" value="MFS"/>
</dbReference>
<dbReference type="InParanoid" id="J4H4A5"/>
<keyword evidence="4" id="KW-1133">Transmembrane helix</keyword>